<proteinExistence type="predicted"/>
<feature type="compositionally biased region" description="Basic and acidic residues" evidence="1">
    <location>
        <begin position="632"/>
        <end position="646"/>
    </location>
</feature>
<feature type="compositionally biased region" description="Low complexity" evidence="1">
    <location>
        <begin position="647"/>
        <end position="658"/>
    </location>
</feature>
<feature type="compositionally biased region" description="Low complexity" evidence="1">
    <location>
        <begin position="142"/>
        <end position="152"/>
    </location>
</feature>
<feature type="compositionally biased region" description="Basic and acidic residues" evidence="1">
    <location>
        <begin position="182"/>
        <end position="193"/>
    </location>
</feature>
<name>A0A1K1LKY5_9PSEU</name>
<reference evidence="3" key="1">
    <citation type="submission" date="2016-11" db="EMBL/GenBank/DDBJ databases">
        <authorList>
            <person name="Varghese N."/>
            <person name="Submissions S."/>
        </authorList>
    </citation>
    <scope>NUCLEOTIDE SEQUENCE [LARGE SCALE GENOMIC DNA]</scope>
    <source>
        <strain evidence="3">DSM 44671</strain>
    </source>
</reference>
<organism evidence="2 3">
    <name type="scientific">Amycolatopsis australiensis</name>
    <dbReference type="NCBI Taxonomy" id="546364"/>
    <lineage>
        <taxon>Bacteria</taxon>
        <taxon>Bacillati</taxon>
        <taxon>Actinomycetota</taxon>
        <taxon>Actinomycetes</taxon>
        <taxon>Pseudonocardiales</taxon>
        <taxon>Pseudonocardiaceae</taxon>
        <taxon>Amycolatopsis</taxon>
    </lineage>
</organism>
<evidence type="ECO:0000313" key="3">
    <source>
        <dbReference type="Proteomes" id="UP000182740"/>
    </source>
</evidence>
<accession>A0A1K1LKY5</accession>
<feature type="region of interest" description="Disordered" evidence="1">
    <location>
        <begin position="479"/>
        <end position="510"/>
    </location>
</feature>
<feature type="region of interest" description="Disordered" evidence="1">
    <location>
        <begin position="124"/>
        <end position="209"/>
    </location>
</feature>
<feature type="region of interest" description="Disordered" evidence="1">
    <location>
        <begin position="632"/>
        <end position="658"/>
    </location>
</feature>
<dbReference type="OrthoDB" id="3822696at2"/>
<feature type="compositionally biased region" description="Low complexity" evidence="1">
    <location>
        <begin position="281"/>
        <end position="306"/>
    </location>
</feature>
<gene>
    <name evidence="2" type="ORF">SAMN04489730_0033</name>
</gene>
<protein>
    <submittedName>
        <fullName evidence="2">Uncharacterized protein</fullName>
    </submittedName>
</protein>
<keyword evidence="3" id="KW-1185">Reference proteome</keyword>
<evidence type="ECO:0000313" key="2">
    <source>
        <dbReference type="EMBL" id="SFW11565.1"/>
    </source>
</evidence>
<dbReference type="RefSeq" id="WP_072474312.1">
    <property type="nucleotide sequence ID" value="NZ_FPJG01000001.1"/>
</dbReference>
<dbReference type="Proteomes" id="UP000182740">
    <property type="component" value="Unassembled WGS sequence"/>
</dbReference>
<sequence>MSTPPTSPHAGNSAAETVHSGEINGLDAAIDYADNLGTYCLTAHDGIAAVTPDPDALVQACQQSAAALHADGVRGDTLASVHEVQSSVIAAAQAVRDAMANWEIAAAAAQKLRAGLRAQTSVQDAYSGSPDAGSREFLTGEPTAAPGSANPASPAPGSPATDNTTRAEEHQSPQEGSPDMPNRSRSDRPDRRTLTSGRFSKHRLPDPADDAELQQLIADYFDPLQDKDPRSLKDMLDAAPDDQRDAWTRRADEIARAWGSSLHGPDGLFRYLDPAEPPAQPTDTAADTAEPPLPAAASPAQDPQLSTEERIRAAFHELANSPHSFVTPASTVSDAGELAPAPGPVSTEQRIRDAVRQLAAEPGDFVRIAKVRELVGDDVDPDEVTRVLSDLARADPDVQLANAANAKALTDADRAGALKVGSEERHLIAIQPPCIDGAADHVRAIGVANASDQELEHGLYAPEARSQLIEEIRAEQSRRRQAASAAGLREGQQTPRTALAPAEPVSTEDRVRDAVAKLATEDGGWVGLVDVRKALPDVDHDEVSRVLRDMSRTDLNVHLVPEDNRKALAPEDHAAAVTVGGEEQHVISIERPRDPAAKDRVQAAGIGNATDDDLALALRDPLLSTRTHDEIRAEQKRRASRPHEDVAPATVAKTSAAAERSGSIEAAGSVPSAAAIAARLREAATVEQGANYLAEQKLDRDTLRAVAAELGMTRIGRLSDTKLRERILNQAIAARNKYAGLRNW</sequence>
<evidence type="ECO:0000256" key="1">
    <source>
        <dbReference type="SAM" id="MobiDB-lite"/>
    </source>
</evidence>
<dbReference type="EMBL" id="FPJG01000001">
    <property type="protein sequence ID" value="SFW11565.1"/>
    <property type="molecule type" value="Genomic_DNA"/>
</dbReference>
<feature type="region of interest" description="Disordered" evidence="1">
    <location>
        <begin position="272"/>
        <end position="306"/>
    </location>
</feature>
<dbReference type="STRING" id="546364.SAMN04489730_0033"/>
<dbReference type="AlphaFoldDB" id="A0A1K1LKY5"/>